<dbReference type="InterPro" id="IPR006680">
    <property type="entry name" value="Amidohydro-rel"/>
</dbReference>
<protein>
    <submittedName>
        <fullName evidence="6">8-oxoguanine deaminase</fullName>
    </submittedName>
</protein>
<dbReference type="OrthoDB" id="9787621at2"/>
<dbReference type="PANTHER" id="PTHR43794">
    <property type="entry name" value="AMINOHYDROLASE SSNA-RELATED"/>
    <property type="match status" value="1"/>
</dbReference>
<comment type="similarity">
    <text evidence="1">Belongs to the metallo-dependent hydrolases superfamily. ATZ/TRZ family.</text>
</comment>
<proteinExistence type="inferred from homology"/>
<dbReference type="Gene3D" id="2.30.40.10">
    <property type="entry name" value="Urease, subunit C, domain 1"/>
    <property type="match status" value="1"/>
</dbReference>
<dbReference type="GO" id="GO:0046872">
    <property type="term" value="F:metal ion binding"/>
    <property type="evidence" value="ECO:0007669"/>
    <property type="project" value="UniProtKB-KW"/>
</dbReference>
<keyword evidence="7" id="KW-1185">Reference proteome</keyword>
<comment type="caution">
    <text evidence="6">The sequence shown here is derived from an EMBL/GenBank/DDBJ whole genome shotgun (WGS) entry which is preliminary data.</text>
</comment>
<keyword evidence="3" id="KW-0378">Hydrolase</keyword>
<dbReference type="EMBL" id="MSDO01000007">
    <property type="protein sequence ID" value="OLO04879.1"/>
    <property type="molecule type" value="Genomic_DNA"/>
</dbReference>
<dbReference type="GO" id="GO:0019239">
    <property type="term" value="F:deaminase activity"/>
    <property type="evidence" value="ECO:0007669"/>
    <property type="project" value="UniProtKB-ARBA"/>
</dbReference>
<sequence length="455" mass="49208">MTTTLIRDAELIATFDDDARELRDASILVRDDHIVAIGPTPDVTARLVGPADNVIDARGQVILPGLVNTHHHFYQTLTRNLPAGQNAELFDWLVTHYPIWARLDPESMFASSQIAAAELLLSGCTTAADHTYLWPNGARIDDQIAAVSELGLRFHASRGSMSVGESQGGLPPDSVVESEPSILADTQRAIERYHDTAERAMTRIVVAPCSPFSVSRELMIASAELARHYGVHLHTHLAETRDEEAYCRERFGCTPVEYAEQVGWVGSDVWFAHMVHPHADEITRLGGHCCGAAHCPSSNMRLGSGIAPVMAMHQAGMRVGLGVDGSASNDGSHLLAEARQAMLLGRLQGDMGEFTARRMLWFATRGGASTLGRDDIGQLAVGKAADIIGFRLDSLALAGGALHDPLASLVFCQPPQVDLSIVNGVRRVEHGQLLGHDLDRMVARHNASARRLVEG</sequence>
<dbReference type="Gene3D" id="3.20.20.140">
    <property type="entry name" value="Metal-dependent hydrolases"/>
    <property type="match status" value="1"/>
</dbReference>
<keyword evidence="2" id="KW-0479">Metal-binding</keyword>
<dbReference type="Pfam" id="PF01979">
    <property type="entry name" value="Amidohydro_1"/>
    <property type="match status" value="1"/>
</dbReference>
<dbReference type="STRING" id="404433.BTW07_06535"/>
<dbReference type="CDD" id="cd01298">
    <property type="entry name" value="ATZ_TRZ_like"/>
    <property type="match status" value="1"/>
</dbReference>
<evidence type="ECO:0000259" key="5">
    <source>
        <dbReference type="Pfam" id="PF01979"/>
    </source>
</evidence>
<dbReference type="SUPFAM" id="SSF51338">
    <property type="entry name" value="Composite domain of metallo-dependent hydrolases"/>
    <property type="match status" value="1"/>
</dbReference>
<evidence type="ECO:0000256" key="2">
    <source>
        <dbReference type="ARBA" id="ARBA00022723"/>
    </source>
</evidence>
<dbReference type="AlphaFoldDB" id="A0A1Q8STU6"/>
<evidence type="ECO:0000313" key="6">
    <source>
        <dbReference type="EMBL" id="OLO04879.1"/>
    </source>
</evidence>
<organism evidence="6 7">
    <name type="scientific">Salinicola socius</name>
    <dbReference type="NCBI Taxonomy" id="404433"/>
    <lineage>
        <taxon>Bacteria</taxon>
        <taxon>Pseudomonadati</taxon>
        <taxon>Pseudomonadota</taxon>
        <taxon>Gammaproteobacteria</taxon>
        <taxon>Oceanospirillales</taxon>
        <taxon>Halomonadaceae</taxon>
        <taxon>Salinicola</taxon>
    </lineage>
</organism>
<reference evidence="6 7" key="1">
    <citation type="submission" date="2016-12" db="EMBL/GenBank/DDBJ databases">
        <title>Draft genome sequences of strains Salinicola socius SMB35, Salinicola sp. MH3R3-1 and Chromohalobacter sp. SMB17 from the Verkhnekamsk potash mining region of Russia.</title>
        <authorList>
            <person name="Mavrodi D.V."/>
            <person name="Olsson B.E."/>
            <person name="Korsakova E.S."/>
            <person name="Pyankova A."/>
            <person name="Mavrodi O.V."/>
            <person name="Plotnikova E.G."/>
        </authorList>
    </citation>
    <scope>NUCLEOTIDE SEQUENCE [LARGE SCALE GENOMIC DNA]</scope>
    <source>
        <strain evidence="6 7">SMB35</strain>
    </source>
</reference>
<evidence type="ECO:0000313" key="7">
    <source>
        <dbReference type="Proteomes" id="UP000186878"/>
    </source>
</evidence>
<accession>A0A1Q8STU6</accession>
<dbReference type="FunFam" id="3.20.20.140:FF:000014">
    <property type="entry name" value="5-methylthioadenosine/S-adenosylhomocysteine deaminase"/>
    <property type="match status" value="1"/>
</dbReference>
<evidence type="ECO:0000256" key="1">
    <source>
        <dbReference type="ARBA" id="ARBA00006745"/>
    </source>
</evidence>
<evidence type="ECO:0000256" key="3">
    <source>
        <dbReference type="ARBA" id="ARBA00022801"/>
    </source>
</evidence>
<dbReference type="InterPro" id="IPR050287">
    <property type="entry name" value="MTA/SAH_deaminase"/>
</dbReference>
<gene>
    <name evidence="6" type="ORF">BTW07_06535</name>
</gene>
<dbReference type="PANTHER" id="PTHR43794:SF11">
    <property type="entry name" value="AMIDOHYDROLASE-RELATED DOMAIN-CONTAINING PROTEIN"/>
    <property type="match status" value="1"/>
</dbReference>
<dbReference type="InterPro" id="IPR032466">
    <property type="entry name" value="Metal_Hydrolase"/>
</dbReference>
<dbReference type="GO" id="GO:0016814">
    <property type="term" value="F:hydrolase activity, acting on carbon-nitrogen (but not peptide) bonds, in cyclic amidines"/>
    <property type="evidence" value="ECO:0007669"/>
    <property type="project" value="UniProtKB-ARBA"/>
</dbReference>
<name>A0A1Q8STU6_9GAMM</name>
<evidence type="ECO:0000256" key="4">
    <source>
        <dbReference type="ARBA" id="ARBA00022833"/>
    </source>
</evidence>
<keyword evidence="4" id="KW-0862">Zinc</keyword>
<dbReference type="SUPFAM" id="SSF51556">
    <property type="entry name" value="Metallo-dependent hydrolases"/>
    <property type="match status" value="1"/>
</dbReference>
<dbReference type="NCBIfam" id="NF006055">
    <property type="entry name" value="PRK08203.1"/>
    <property type="match status" value="1"/>
</dbReference>
<dbReference type="Proteomes" id="UP000186878">
    <property type="component" value="Unassembled WGS sequence"/>
</dbReference>
<dbReference type="InterPro" id="IPR011059">
    <property type="entry name" value="Metal-dep_hydrolase_composite"/>
</dbReference>
<feature type="domain" description="Amidohydrolase-related" evidence="5">
    <location>
        <begin position="61"/>
        <end position="424"/>
    </location>
</feature>
<dbReference type="RefSeq" id="WP_075569369.1">
    <property type="nucleotide sequence ID" value="NZ_MSDO01000007.1"/>
</dbReference>